<dbReference type="Gene3D" id="1.25.40.10">
    <property type="entry name" value="Tetratricopeptide repeat domain"/>
    <property type="match status" value="2"/>
</dbReference>
<comment type="similarity">
    <text evidence="1">Belongs to the PPR family. P subfamily.</text>
</comment>
<dbReference type="PROSITE" id="PS51375">
    <property type="entry name" value="PPR"/>
    <property type="match status" value="4"/>
</dbReference>
<evidence type="ECO:0000313" key="4">
    <source>
        <dbReference type="EMBL" id="KAF8414052.1"/>
    </source>
</evidence>
<feature type="repeat" description="PPR" evidence="3">
    <location>
        <begin position="269"/>
        <end position="303"/>
    </location>
</feature>
<reference evidence="4 5" key="1">
    <citation type="submission" date="2020-04" db="EMBL/GenBank/DDBJ databases">
        <title>Plant Genome Project.</title>
        <authorList>
            <person name="Zhang R.-G."/>
        </authorList>
    </citation>
    <scope>NUCLEOTIDE SEQUENCE [LARGE SCALE GENOMIC DNA]</scope>
    <source>
        <strain evidence="4">YNK0</strain>
        <tissue evidence="4">Leaf</tissue>
    </source>
</reference>
<protein>
    <recommendedName>
        <fullName evidence="6">Pentatricopeptide repeat-containing protein</fullName>
    </recommendedName>
</protein>
<dbReference type="OrthoDB" id="185373at2759"/>
<dbReference type="InterPro" id="IPR002885">
    <property type="entry name" value="PPR_rpt"/>
</dbReference>
<evidence type="ECO:0008006" key="6">
    <source>
        <dbReference type="Google" id="ProtNLM"/>
    </source>
</evidence>
<dbReference type="Proteomes" id="UP000655225">
    <property type="component" value="Unassembled WGS sequence"/>
</dbReference>
<organism evidence="4 5">
    <name type="scientific">Tetracentron sinense</name>
    <name type="common">Spur-leaf</name>
    <dbReference type="NCBI Taxonomy" id="13715"/>
    <lineage>
        <taxon>Eukaryota</taxon>
        <taxon>Viridiplantae</taxon>
        <taxon>Streptophyta</taxon>
        <taxon>Embryophyta</taxon>
        <taxon>Tracheophyta</taxon>
        <taxon>Spermatophyta</taxon>
        <taxon>Magnoliopsida</taxon>
        <taxon>Trochodendrales</taxon>
        <taxon>Trochodendraceae</taxon>
        <taxon>Tetracentron</taxon>
    </lineage>
</organism>
<keyword evidence="5" id="KW-1185">Reference proteome</keyword>
<feature type="repeat" description="PPR" evidence="3">
    <location>
        <begin position="164"/>
        <end position="198"/>
    </location>
</feature>
<evidence type="ECO:0000313" key="5">
    <source>
        <dbReference type="Proteomes" id="UP000655225"/>
    </source>
</evidence>
<keyword evidence="2" id="KW-0677">Repeat</keyword>
<name>A0A835A4U0_TETSI</name>
<dbReference type="OMA" id="AEWFRKN"/>
<accession>A0A835A4U0</accession>
<dbReference type="GO" id="GO:0010019">
    <property type="term" value="P:chloroplast-nucleus signaling pathway"/>
    <property type="evidence" value="ECO:0007669"/>
    <property type="project" value="TreeGrafter"/>
</dbReference>
<proteinExistence type="inferred from homology"/>
<dbReference type="Pfam" id="PF13041">
    <property type="entry name" value="PPR_2"/>
    <property type="match status" value="2"/>
</dbReference>
<dbReference type="Pfam" id="PF01535">
    <property type="entry name" value="PPR"/>
    <property type="match status" value="2"/>
</dbReference>
<dbReference type="PANTHER" id="PTHR47936:SF5">
    <property type="entry name" value="PENTACOTRIPEPTIDE-REPEAT REGION OF PRORP DOMAIN-CONTAINING PROTEIN"/>
    <property type="match status" value="1"/>
</dbReference>
<feature type="repeat" description="PPR" evidence="3">
    <location>
        <begin position="234"/>
        <end position="268"/>
    </location>
</feature>
<dbReference type="GO" id="GO:0031930">
    <property type="term" value="P:mitochondria-nucleus signaling pathway"/>
    <property type="evidence" value="ECO:0007669"/>
    <property type="project" value="TreeGrafter"/>
</dbReference>
<dbReference type="NCBIfam" id="TIGR00756">
    <property type="entry name" value="PPR"/>
    <property type="match status" value="5"/>
</dbReference>
<sequence length="383" mass="43316">MSFHSRLLYRSFFTSSSATAPTHPTLKIMVDDLYKERNLKRVVEKFKQFSECDRFRCKDGIYAVTIRRLASAKRFSSIEEIIEDQKKYKDISREGFVIRLISLYGKSGMFDHASKTFDEMPKLKCERTVKSFNALLTACLDSENFDKVHKVFRELPSNLSINPDVFSYNIVIQAFCEMGSLDSALSMLDEMEKKGVSPNLITFNTLLNGFYGGDRFSDGERIWGRMKKSNFVPDIRSFNAKLQGLVLGGKMAEAVKLVEELGTWGLKPDIFSFNALIKGFCHNGNLEKAKMIYSELAQNDCVSNRSTFQTLVPCLCKNGDFELALKLCKESISSRSFVDVALLQVVVDGLVKGSKVVEAKKLVELGWVNSYSHSSLKMPTEVE</sequence>
<evidence type="ECO:0000256" key="2">
    <source>
        <dbReference type="ARBA" id="ARBA00022737"/>
    </source>
</evidence>
<dbReference type="PANTHER" id="PTHR47936">
    <property type="entry name" value="PPR_LONG DOMAIN-CONTAINING PROTEIN"/>
    <property type="match status" value="1"/>
</dbReference>
<dbReference type="AlphaFoldDB" id="A0A835A4U0"/>
<feature type="repeat" description="PPR" evidence="3">
    <location>
        <begin position="199"/>
        <end position="233"/>
    </location>
</feature>
<evidence type="ECO:0000256" key="3">
    <source>
        <dbReference type="PROSITE-ProRule" id="PRU00708"/>
    </source>
</evidence>
<dbReference type="InterPro" id="IPR011990">
    <property type="entry name" value="TPR-like_helical_dom_sf"/>
</dbReference>
<dbReference type="GO" id="GO:0009507">
    <property type="term" value="C:chloroplast"/>
    <property type="evidence" value="ECO:0007669"/>
    <property type="project" value="TreeGrafter"/>
</dbReference>
<gene>
    <name evidence="4" type="ORF">HHK36_002051</name>
</gene>
<dbReference type="EMBL" id="JABCRI010000001">
    <property type="protein sequence ID" value="KAF8414052.1"/>
    <property type="molecule type" value="Genomic_DNA"/>
</dbReference>
<evidence type="ECO:0000256" key="1">
    <source>
        <dbReference type="ARBA" id="ARBA00007626"/>
    </source>
</evidence>
<comment type="caution">
    <text evidence="4">The sequence shown here is derived from an EMBL/GenBank/DDBJ whole genome shotgun (WGS) entry which is preliminary data.</text>
</comment>